<accession>A0ABZ2C5G1</accession>
<feature type="domain" description="Type II/III secretion system secretin-like" evidence="2">
    <location>
        <begin position="340"/>
        <end position="520"/>
    </location>
</feature>
<name>A0ABZ2C5G1_9PROT</name>
<dbReference type="RefSeq" id="WP_331255519.1">
    <property type="nucleotide sequence ID" value="NZ_CP133270.1"/>
</dbReference>
<evidence type="ECO:0000256" key="1">
    <source>
        <dbReference type="RuleBase" id="RU004003"/>
    </source>
</evidence>
<evidence type="ECO:0000313" key="4">
    <source>
        <dbReference type="Proteomes" id="UP001330434"/>
    </source>
</evidence>
<proteinExistence type="inferred from homology"/>
<organism evidence="3 4">
    <name type="scientific">Candidatus Bealeia paramacronuclearis</name>
    <dbReference type="NCBI Taxonomy" id="1921001"/>
    <lineage>
        <taxon>Bacteria</taxon>
        <taxon>Pseudomonadati</taxon>
        <taxon>Pseudomonadota</taxon>
        <taxon>Alphaproteobacteria</taxon>
        <taxon>Holosporales</taxon>
        <taxon>Holosporaceae</taxon>
        <taxon>Candidatus Bealeia</taxon>
    </lineage>
</organism>
<evidence type="ECO:0000259" key="2">
    <source>
        <dbReference type="Pfam" id="PF00263"/>
    </source>
</evidence>
<dbReference type="PROSITE" id="PS51257">
    <property type="entry name" value="PROKAR_LIPOPROTEIN"/>
    <property type="match status" value="1"/>
</dbReference>
<dbReference type="PANTHER" id="PTHR30332:SF17">
    <property type="entry name" value="TYPE IV PILIATION SYSTEM PROTEIN DR_0774-RELATED"/>
    <property type="match status" value="1"/>
</dbReference>
<dbReference type="EMBL" id="CP133270">
    <property type="protein sequence ID" value="WVX66675.1"/>
    <property type="molecule type" value="Genomic_DNA"/>
</dbReference>
<dbReference type="InterPro" id="IPR004846">
    <property type="entry name" value="T2SS/T3SS_dom"/>
</dbReference>
<comment type="similarity">
    <text evidence="1">Belongs to the bacterial secretin family.</text>
</comment>
<dbReference type="PANTHER" id="PTHR30332">
    <property type="entry name" value="PROBABLE GENERAL SECRETION PATHWAY PROTEIN D"/>
    <property type="match status" value="1"/>
</dbReference>
<dbReference type="PRINTS" id="PR00811">
    <property type="entry name" value="BCTERIALGSPD"/>
</dbReference>
<dbReference type="Pfam" id="PF00263">
    <property type="entry name" value="Secretin"/>
    <property type="match status" value="1"/>
</dbReference>
<dbReference type="InterPro" id="IPR001775">
    <property type="entry name" value="GspD/PilQ"/>
</dbReference>
<gene>
    <name evidence="3" type="ORF">Bealeia1_00858</name>
</gene>
<protein>
    <submittedName>
        <fullName evidence="3">Type II and III secretion system protein</fullName>
    </submittedName>
</protein>
<dbReference type="Proteomes" id="UP001330434">
    <property type="component" value="Chromosome"/>
</dbReference>
<sequence>MKKLSRLFGMFSLCILSSCDLIEHREYHDPGLKLRAEDYKTITKEPVSPQVIPEFKPQPKALKPKPVLTPEMKKPVSLIIQDNVPLKEILLELSRQAGVGLALSPGISGKAEGITYSAQKQPFIEVIRDLCELTGLRFQITNNLIKIEMDEPYLVTYDLHTVSQVRKNDNKSSISTDIFTVLQDKQNRADNGSDTVLQGNTLTDFWSELEQNLMMILSQKDGTLKKGTPSLDYTIHKQGGLITAKGTAQQHKQLYDYFNQLARATATQVIIEAKIIEVTLNNQYKTGINWSQLGGSFNFSAALGSTTTPGPYKKSTLSSRDLVTFAFQHEDFSSVLNMIKKFGTVRALSNPRLTVMNNQPAMLKVATNEVFFMVDFERVFAGNDKPDTENISSQIMTVPIGMLLVVQPSVNLETGDIAMTLRPTISRVEKFVDDPAVAIKSANTVTSKIPVVQVREMDSVLRLKSGQVVVLGGLMEDRAENSSASVPVVDSVPVLGELGRGKDDDRKVNELVIFLTAHIAEEPIIAPADERLYNTYTEDPRPLAL</sequence>
<keyword evidence="4" id="KW-1185">Reference proteome</keyword>
<evidence type="ECO:0000313" key="3">
    <source>
        <dbReference type="EMBL" id="WVX66675.1"/>
    </source>
</evidence>
<reference evidence="3 4" key="1">
    <citation type="journal article" date="2024" name="Environ. Microbiol.">
        <title>Novel evolutionary insights on the interactions of the Holosporales (Alphaproteobacteria) with eukaryotic hosts from comparative genomics.</title>
        <authorList>
            <person name="Giovannini M."/>
            <person name="Petroni G."/>
            <person name="Castelli M."/>
        </authorList>
    </citation>
    <scope>NUCLEOTIDE SEQUENCE [LARGE SCALE GENOMIC DNA]</scope>
    <source>
        <strain evidence="3 4">US_Bl 15I1</strain>
    </source>
</reference>
<dbReference type="InterPro" id="IPR050810">
    <property type="entry name" value="Bact_Secretion_Sys_Channel"/>
</dbReference>